<dbReference type="Proteomes" id="UP000196386">
    <property type="component" value="Unassembled WGS sequence"/>
</dbReference>
<proteinExistence type="predicted"/>
<evidence type="ECO:0008006" key="4">
    <source>
        <dbReference type="Google" id="ProtNLM"/>
    </source>
</evidence>
<evidence type="ECO:0000313" key="2">
    <source>
        <dbReference type="EMBL" id="OUP65205.1"/>
    </source>
</evidence>
<dbReference type="RefSeq" id="WP_087303566.1">
    <property type="nucleotide sequence ID" value="NZ_NFKP01000046.1"/>
</dbReference>
<dbReference type="EMBL" id="NFKP01000046">
    <property type="protein sequence ID" value="OUP65205.1"/>
    <property type="molecule type" value="Genomic_DNA"/>
</dbReference>
<gene>
    <name evidence="2" type="ORF">B5F11_19885</name>
</gene>
<organism evidence="2 3">
    <name type="scientific">Anaerotruncus colihominis</name>
    <dbReference type="NCBI Taxonomy" id="169435"/>
    <lineage>
        <taxon>Bacteria</taxon>
        <taxon>Bacillati</taxon>
        <taxon>Bacillota</taxon>
        <taxon>Clostridia</taxon>
        <taxon>Eubacteriales</taxon>
        <taxon>Oscillospiraceae</taxon>
        <taxon>Anaerotruncus</taxon>
    </lineage>
</organism>
<comment type="caution">
    <text evidence="2">The sequence shown here is derived from an EMBL/GenBank/DDBJ whole genome shotgun (WGS) entry which is preliminary data.</text>
</comment>
<evidence type="ECO:0000256" key="1">
    <source>
        <dbReference type="SAM" id="MobiDB-lite"/>
    </source>
</evidence>
<feature type="region of interest" description="Disordered" evidence="1">
    <location>
        <begin position="403"/>
        <end position="422"/>
    </location>
</feature>
<accession>A0A1Y4M8S5</accession>
<protein>
    <recommendedName>
        <fullName evidence="4">Replication protein</fullName>
    </recommendedName>
</protein>
<name>A0A1Y4M8S5_9FIRM</name>
<evidence type="ECO:0000313" key="3">
    <source>
        <dbReference type="Proteomes" id="UP000196386"/>
    </source>
</evidence>
<sequence length="461" mass="53462">MQGIVEYLEHYCEEITPREFYRKIFPEGELDVKGEFNKGKYIGVALSIAQKKICRYSVTDDLDIIDELCGSDDFCIMSPISYAGKSRESKNARFLYALAFDLDGIRMRELEGWPSGMVNLFYQFDGNGPSNYLPKPTMIVYSGGGLHLYYVFEKAIPLFSNIVGELDKYRCRLTWQLWTQGVSDLQDAVQYESVFQGFRMPGTVTKQGQRARAFLVDGGSKVSMEYMNRFVPEEYRTKDFAYKSNLTLAQAKKKYPEWYERRIEKGQPRGSWTASPAVYEWWKRQMREKTEDGHRYWSVMALATYAKKCGIPRDQLEKDALEMVSWLHERGKREDNPFTEDDVLAALEAYNDSYITYPIDTISARTGIRIEKNKRNGRKQQLHLRLARASRDILCEVKEKSNWREGNGRPKGSTKEHTKARSKIEQYRAAHPGATKAEVIRETGLSPKTVYKWWDSDKIDS</sequence>
<dbReference type="AlphaFoldDB" id="A0A1Y4M8S5"/>
<reference evidence="3" key="1">
    <citation type="submission" date="2017-04" db="EMBL/GenBank/DDBJ databases">
        <title>Function of individual gut microbiota members based on whole genome sequencing of pure cultures obtained from chicken caecum.</title>
        <authorList>
            <person name="Medvecky M."/>
            <person name="Cejkova D."/>
            <person name="Polansky O."/>
            <person name="Karasova D."/>
            <person name="Kubasova T."/>
            <person name="Cizek A."/>
            <person name="Rychlik I."/>
        </authorList>
    </citation>
    <scope>NUCLEOTIDE SEQUENCE [LARGE SCALE GENOMIC DNA]</scope>
    <source>
        <strain evidence="3">An175</strain>
    </source>
</reference>